<keyword evidence="6" id="KW-0472">Membrane</keyword>
<protein>
    <submittedName>
        <fullName evidence="10">Uncharacterized protein</fullName>
    </submittedName>
</protein>
<dbReference type="GO" id="GO:0005794">
    <property type="term" value="C:Golgi apparatus"/>
    <property type="evidence" value="ECO:0007669"/>
    <property type="project" value="TreeGrafter"/>
</dbReference>
<keyword evidence="11" id="KW-1185">Reference proteome</keyword>
<dbReference type="PANTHER" id="PTHR32285:SF324">
    <property type="entry name" value="PROTEIN TRICHOME BIREFRINGENCE-LIKE 25"/>
    <property type="match status" value="1"/>
</dbReference>
<feature type="domain" description="Trichome birefringence-like C-terminal" evidence="8">
    <location>
        <begin position="273"/>
        <end position="565"/>
    </location>
</feature>
<evidence type="ECO:0000259" key="8">
    <source>
        <dbReference type="Pfam" id="PF13839"/>
    </source>
</evidence>
<reference evidence="10 11" key="1">
    <citation type="journal article" date="2015" name="Proc. Natl. Acad. Sci. U.S.A.">
        <title>The resurrection genome of Boea hygrometrica: A blueprint for survival of dehydration.</title>
        <authorList>
            <person name="Xiao L."/>
            <person name="Yang G."/>
            <person name="Zhang L."/>
            <person name="Yang X."/>
            <person name="Zhao S."/>
            <person name="Ji Z."/>
            <person name="Zhou Q."/>
            <person name="Hu M."/>
            <person name="Wang Y."/>
            <person name="Chen M."/>
            <person name="Xu Y."/>
            <person name="Jin H."/>
            <person name="Xiao X."/>
            <person name="Hu G."/>
            <person name="Bao F."/>
            <person name="Hu Y."/>
            <person name="Wan P."/>
            <person name="Li L."/>
            <person name="Deng X."/>
            <person name="Kuang T."/>
            <person name="Xiang C."/>
            <person name="Zhu J.K."/>
            <person name="Oliver M.J."/>
            <person name="He Y."/>
        </authorList>
    </citation>
    <scope>NUCLEOTIDE SEQUENCE [LARGE SCALE GENOMIC DNA]</scope>
    <source>
        <strain evidence="11">cv. XS01</strain>
    </source>
</reference>
<keyword evidence="3" id="KW-0812">Transmembrane</keyword>
<name>A0A2Z7BUF8_9LAMI</name>
<sequence length="571" mass="65639">MEQNKSIAPCMFHLNKQLAEVRQKSQMKKLQGSHELKGEIKEERKMWDCGSPLYDTFELVAMSHIIEKHFMAFPCTRNTGSRNLNARSSRFTSSSTSIEPDYATQDMIGELGKAKKRGVTRFLRELAEGKIWRDGKDGEMMKEKKNLVFKIFGFPLFSPVAINGDGSASNLDKKLPPQVAEPPPLYLDKKSPPQVSEPPEIIDDVSADIDSSTSQNVTENCNLFIGNWVPDPNGPMYTNTTCYTIEGQQNCMKNGRPDSDYVYWQWKPRNCSLPKFDPKKFLKIMRHKSLAFIGDSIMRNHVQSLLCLLSQAERAVEVYHDEPYRNRRWSFPSHNFTVSVIWAPFLSKAFIFEDENGVTSSIIQLHLDELDSVWTQHYEDFDYIMIAGGKWFLKSALYYENNTVVGCHNCHNENITQLGFTYAYHKALNSTLKFITGSKHKPHIFIRTTTPDHFENGEWNTGGYCNRTRPFQEGEVEINYTDGIMRNIELEEFEQAETLALEKGLVMKLFDTTVLSLLRPDGHPGVYRQFHPYEGKDENTKPQNDCLHWCLPGPIDSWNGLMMEMIRRGSK</sequence>
<evidence type="ECO:0000256" key="3">
    <source>
        <dbReference type="ARBA" id="ARBA00022692"/>
    </source>
</evidence>
<dbReference type="Proteomes" id="UP000250235">
    <property type="component" value="Unassembled WGS sequence"/>
</dbReference>
<dbReference type="EMBL" id="KV002457">
    <property type="protein sequence ID" value="KZV38014.1"/>
    <property type="molecule type" value="Genomic_DNA"/>
</dbReference>
<comment type="similarity">
    <text evidence="2">Belongs to the PC-esterase family. TBL subfamily.</text>
</comment>
<dbReference type="InterPro" id="IPR025846">
    <property type="entry name" value="TBL_N"/>
</dbReference>
<gene>
    <name evidence="10" type="ORF">F511_25240</name>
</gene>
<dbReference type="AlphaFoldDB" id="A0A2Z7BUF8"/>
<evidence type="ECO:0000256" key="5">
    <source>
        <dbReference type="ARBA" id="ARBA00022989"/>
    </source>
</evidence>
<comment type="subcellular location">
    <subcellularLocation>
        <location evidence="1">Membrane</location>
        <topology evidence="1">Single-pass membrane protein</topology>
    </subcellularLocation>
</comment>
<organism evidence="10 11">
    <name type="scientific">Dorcoceras hygrometricum</name>
    <dbReference type="NCBI Taxonomy" id="472368"/>
    <lineage>
        <taxon>Eukaryota</taxon>
        <taxon>Viridiplantae</taxon>
        <taxon>Streptophyta</taxon>
        <taxon>Embryophyta</taxon>
        <taxon>Tracheophyta</taxon>
        <taxon>Spermatophyta</taxon>
        <taxon>Magnoliopsida</taxon>
        <taxon>eudicotyledons</taxon>
        <taxon>Gunneridae</taxon>
        <taxon>Pentapetalae</taxon>
        <taxon>asterids</taxon>
        <taxon>lamiids</taxon>
        <taxon>Lamiales</taxon>
        <taxon>Gesneriaceae</taxon>
        <taxon>Didymocarpoideae</taxon>
        <taxon>Trichosporeae</taxon>
        <taxon>Loxocarpinae</taxon>
        <taxon>Dorcoceras</taxon>
    </lineage>
</organism>
<evidence type="ECO:0000256" key="6">
    <source>
        <dbReference type="ARBA" id="ARBA00023136"/>
    </source>
</evidence>
<keyword evidence="4" id="KW-0735">Signal-anchor</keyword>
<feature type="domain" description="Trichome birefringence-like N-terminal" evidence="9">
    <location>
        <begin position="219"/>
        <end position="272"/>
    </location>
</feature>
<dbReference type="GO" id="GO:0016413">
    <property type="term" value="F:O-acetyltransferase activity"/>
    <property type="evidence" value="ECO:0007669"/>
    <property type="project" value="InterPro"/>
</dbReference>
<evidence type="ECO:0000256" key="1">
    <source>
        <dbReference type="ARBA" id="ARBA00004167"/>
    </source>
</evidence>
<dbReference type="PANTHER" id="PTHR32285">
    <property type="entry name" value="PROTEIN TRICHOME BIREFRINGENCE-LIKE 9-RELATED"/>
    <property type="match status" value="1"/>
</dbReference>
<dbReference type="GO" id="GO:0016020">
    <property type="term" value="C:membrane"/>
    <property type="evidence" value="ECO:0007669"/>
    <property type="project" value="UniProtKB-SubCell"/>
</dbReference>
<proteinExistence type="inferred from homology"/>
<dbReference type="InterPro" id="IPR029962">
    <property type="entry name" value="TBL"/>
</dbReference>
<evidence type="ECO:0000259" key="9">
    <source>
        <dbReference type="Pfam" id="PF14416"/>
    </source>
</evidence>
<evidence type="ECO:0000313" key="11">
    <source>
        <dbReference type="Proteomes" id="UP000250235"/>
    </source>
</evidence>
<evidence type="ECO:0000256" key="2">
    <source>
        <dbReference type="ARBA" id="ARBA00007727"/>
    </source>
</evidence>
<evidence type="ECO:0000256" key="7">
    <source>
        <dbReference type="SAM" id="MobiDB-lite"/>
    </source>
</evidence>
<evidence type="ECO:0000313" key="10">
    <source>
        <dbReference type="EMBL" id="KZV38014.1"/>
    </source>
</evidence>
<feature type="region of interest" description="Disordered" evidence="7">
    <location>
        <begin position="172"/>
        <end position="197"/>
    </location>
</feature>
<dbReference type="Pfam" id="PF13839">
    <property type="entry name" value="PC-Esterase"/>
    <property type="match status" value="1"/>
</dbReference>
<dbReference type="OrthoDB" id="630188at2759"/>
<dbReference type="InterPro" id="IPR026057">
    <property type="entry name" value="TBL_C"/>
</dbReference>
<evidence type="ECO:0000256" key="4">
    <source>
        <dbReference type="ARBA" id="ARBA00022968"/>
    </source>
</evidence>
<keyword evidence="5" id="KW-1133">Transmembrane helix</keyword>
<dbReference type="Pfam" id="PF14416">
    <property type="entry name" value="PMR5N"/>
    <property type="match status" value="1"/>
</dbReference>
<accession>A0A2Z7BUF8</accession>